<dbReference type="EMBL" id="LAYY01000101">
    <property type="protein sequence ID" value="KKK33051.1"/>
    <property type="molecule type" value="Genomic_DNA"/>
</dbReference>
<evidence type="ECO:0000313" key="4">
    <source>
        <dbReference type="EMBL" id="KKK33051.1"/>
    </source>
</evidence>
<reference evidence="4 5" key="1">
    <citation type="submission" date="2015-04" db="EMBL/GenBank/DDBJ databases">
        <title>Taxonomic description and genome sequence of Bacillus campisalis sp. nov., a novel member of the genus Bacillus isolated from solar saltern.</title>
        <authorList>
            <person name="Mathan Kumar R."/>
            <person name="Kaur G."/>
            <person name="Kumar A."/>
            <person name="Singh N.K."/>
            <person name="Kaur N."/>
            <person name="Kumar N."/>
            <person name="Mayilraj S."/>
        </authorList>
    </citation>
    <scope>NUCLEOTIDE SEQUENCE [LARGE SCALE GENOMIC DNA]</scope>
    <source>
        <strain evidence="4 5">SA2-6</strain>
    </source>
</reference>
<dbReference type="OrthoDB" id="2874752at2"/>
<dbReference type="Proteomes" id="UP000034166">
    <property type="component" value="Unassembled WGS sequence"/>
</dbReference>
<comment type="subcellular location">
    <subcellularLocation>
        <location evidence="1">Cell surface</location>
    </subcellularLocation>
</comment>
<name>A0A0M2SHG2_9BACI</name>
<dbReference type="RefSeq" id="WP_046526198.1">
    <property type="nucleotide sequence ID" value="NZ_LAYY01000101.1"/>
</dbReference>
<keyword evidence="5" id="KW-1185">Reference proteome</keyword>
<evidence type="ECO:0000313" key="5">
    <source>
        <dbReference type="Proteomes" id="UP000034166"/>
    </source>
</evidence>
<dbReference type="PROSITE" id="PS00409">
    <property type="entry name" value="PROKAR_NTER_METHYL"/>
    <property type="match status" value="1"/>
</dbReference>
<evidence type="ECO:0000256" key="2">
    <source>
        <dbReference type="ARBA" id="ARBA00023287"/>
    </source>
</evidence>
<keyword evidence="3" id="KW-0472">Membrane</keyword>
<sequence>MKAVRNEEGVTLVEVLAAIAILSIILVSVMNIFPQMGMMNKQNEEKAQAVNTAKLLLSEWKSDEKVLNALKKTNPLPQDWPDGYASFENGYYLFKLTEPKAEIKIWKEPPPTSKSKAHEVQIKLLSDRNNVLTETYGYIIVR</sequence>
<dbReference type="InterPro" id="IPR012902">
    <property type="entry name" value="N_methyl_site"/>
</dbReference>
<dbReference type="NCBIfam" id="TIGR02532">
    <property type="entry name" value="IV_pilin_GFxxxE"/>
    <property type="match status" value="1"/>
</dbReference>
<gene>
    <name evidence="4" type="ORF">WQ57_24185</name>
</gene>
<dbReference type="AlphaFoldDB" id="A0A0M2SHG2"/>
<keyword evidence="2" id="KW-0178">Competence</keyword>
<comment type="caution">
    <text evidence="4">The sequence shown here is derived from an EMBL/GenBank/DDBJ whole genome shotgun (WGS) entry which is preliminary data.</text>
</comment>
<evidence type="ECO:0008006" key="6">
    <source>
        <dbReference type="Google" id="ProtNLM"/>
    </source>
</evidence>
<evidence type="ECO:0000256" key="1">
    <source>
        <dbReference type="ARBA" id="ARBA00004241"/>
    </source>
</evidence>
<dbReference type="Pfam" id="PF07963">
    <property type="entry name" value="N_methyl"/>
    <property type="match status" value="1"/>
</dbReference>
<keyword evidence="3" id="KW-0812">Transmembrane</keyword>
<accession>A0A0M2SHG2</accession>
<feature type="transmembrane region" description="Helical" evidence="3">
    <location>
        <begin position="12"/>
        <end position="33"/>
    </location>
</feature>
<organism evidence="4 5">
    <name type="scientific">Mesobacillus campisalis</name>
    <dbReference type="NCBI Taxonomy" id="1408103"/>
    <lineage>
        <taxon>Bacteria</taxon>
        <taxon>Bacillati</taxon>
        <taxon>Bacillota</taxon>
        <taxon>Bacilli</taxon>
        <taxon>Bacillales</taxon>
        <taxon>Bacillaceae</taxon>
        <taxon>Mesobacillus</taxon>
    </lineage>
</organism>
<keyword evidence="3" id="KW-1133">Transmembrane helix</keyword>
<evidence type="ECO:0000256" key="3">
    <source>
        <dbReference type="SAM" id="Phobius"/>
    </source>
</evidence>
<dbReference type="PATRIC" id="fig|1408103.3.peg.5218"/>
<dbReference type="GO" id="GO:0009986">
    <property type="term" value="C:cell surface"/>
    <property type="evidence" value="ECO:0007669"/>
    <property type="project" value="UniProtKB-SubCell"/>
</dbReference>
<proteinExistence type="predicted"/>
<dbReference type="GO" id="GO:0030420">
    <property type="term" value="P:establishment of competence for transformation"/>
    <property type="evidence" value="ECO:0007669"/>
    <property type="project" value="UniProtKB-KW"/>
</dbReference>
<protein>
    <recommendedName>
        <fullName evidence="6">Prepilin-type N-terminal cleavage/methylation domain-containing protein</fullName>
    </recommendedName>
</protein>